<evidence type="ECO:0000256" key="7">
    <source>
        <dbReference type="ARBA" id="ARBA00022968"/>
    </source>
</evidence>
<keyword evidence="8 10" id="KW-1133">Transmembrane helix</keyword>
<evidence type="ECO:0000256" key="1">
    <source>
        <dbReference type="ARBA" id="ARBA00002791"/>
    </source>
</evidence>
<evidence type="ECO:0000256" key="3">
    <source>
        <dbReference type="ARBA" id="ARBA00007685"/>
    </source>
</evidence>
<dbReference type="Pfam" id="PF10215">
    <property type="entry name" value="Ost4"/>
    <property type="match status" value="1"/>
</dbReference>
<keyword evidence="6" id="KW-0256">Endoplasmic reticulum</keyword>
<gene>
    <name evidence="11" type="ORF">HHK36_016433</name>
</gene>
<protein>
    <recommendedName>
        <fullName evidence="13">Oligosaccaryltransferase</fullName>
    </recommendedName>
</protein>
<reference evidence="11 12" key="1">
    <citation type="submission" date="2020-04" db="EMBL/GenBank/DDBJ databases">
        <title>Plant Genome Project.</title>
        <authorList>
            <person name="Zhang R.-G."/>
        </authorList>
    </citation>
    <scope>NUCLEOTIDE SEQUENCE [LARGE SCALE GENOMIC DNA]</scope>
    <source>
        <strain evidence="11">YNK0</strain>
        <tissue evidence="11">Leaf</tissue>
    </source>
</reference>
<evidence type="ECO:0000256" key="6">
    <source>
        <dbReference type="ARBA" id="ARBA00022824"/>
    </source>
</evidence>
<evidence type="ECO:0008006" key="13">
    <source>
        <dbReference type="Google" id="ProtNLM"/>
    </source>
</evidence>
<dbReference type="InterPro" id="IPR036330">
    <property type="entry name" value="Ost4p_sf"/>
</dbReference>
<dbReference type="OrthoDB" id="2124077at2759"/>
<evidence type="ECO:0000256" key="5">
    <source>
        <dbReference type="ARBA" id="ARBA00022692"/>
    </source>
</evidence>
<dbReference type="AlphaFoldDB" id="A0A835DBY1"/>
<comment type="function">
    <text evidence="1">Subunit of the oligosaccharyl transferase (OST) complex that catalyzes the initial transfer of a defined glycan (Glc(3)Man(9)GlcNAc(2) in eukaryotes) from the lipid carrier dolichol-pyrophosphate to an asparagine residue within an Asn-X-Ser/Thr consensus motif in nascent polypeptide chains, the first step in protein N-glycosylation. N-glycosylation occurs cotranslationally and the complex associates with the Sec61 complex at the channel-forming translocon complex that mediates protein translocation across the endoplasmic reticulum (ER). All subunits are required for a maximal enzyme activity.</text>
</comment>
<comment type="subunit">
    <text evidence="4">Component of the oligosaccharyltransferase (OST) complex.</text>
</comment>
<evidence type="ECO:0000313" key="11">
    <source>
        <dbReference type="EMBL" id="KAF8397516.1"/>
    </source>
</evidence>
<keyword evidence="12" id="KW-1185">Reference proteome</keyword>
<proteinExistence type="inferred from homology"/>
<evidence type="ECO:0000256" key="2">
    <source>
        <dbReference type="ARBA" id="ARBA00004643"/>
    </source>
</evidence>
<dbReference type="GO" id="GO:0005789">
    <property type="term" value="C:endoplasmic reticulum membrane"/>
    <property type="evidence" value="ECO:0007669"/>
    <property type="project" value="UniProtKB-SubCell"/>
</dbReference>
<dbReference type="SUPFAM" id="SSF103464">
    <property type="entry name" value="Oligosaccharyltransferase subunit ost4p"/>
    <property type="match status" value="1"/>
</dbReference>
<feature type="transmembrane region" description="Helical" evidence="10">
    <location>
        <begin position="54"/>
        <end position="73"/>
    </location>
</feature>
<dbReference type="InterPro" id="IPR018943">
    <property type="entry name" value="Oligosaccaryltransferase"/>
</dbReference>
<evidence type="ECO:0000256" key="9">
    <source>
        <dbReference type="ARBA" id="ARBA00023136"/>
    </source>
</evidence>
<evidence type="ECO:0000256" key="10">
    <source>
        <dbReference type="SAM" id="Phobius"/>
    </source>
</evidence>
<accession>A0A835DBY1</accession>
<dbReference type="PANTHER" id="PTHR28677:SF7">
    <property type="entry name" value="DOLICHYL-DIPHOSPHOOLIGOSACCHARIDE--PROTEIN GLYCOSYLTRANSFERASE SUBUNIT 4A"/>
    <property type="match status" value="1"/>
</dbReference>
<evidence type="ECO:0000256" key="8">
    <source>
        <dbReference type="ARBA" id="ARBA00022989"/>
    </source>
</evidence>
<comment type="subcellular location">
    <subcellularLocation>
        <location evidence="2">Endoplasmic reticulum membrane</location>
        <topology evidence="2">Single-pass type III membrane protein</topology>
    </subcellularLocation>
</comment>
<dbReference type="InterPro" id="IPR044165">
    <property type="entry name" value="OST4_plant"/>
</dbReference>
<sequence>MGENHRVVAGGCYGFIERERESYQREEIRYLMKPLPPVCNDGATQMIDDQDLGFLTNFLGIFIFALLIAYHYVTADPKYEGN</sequence>
<comment type="similarity">
    <text evidence="3">Belongs to the OST4 family.</text>
</comment>
<dbReference type="EMBL" id="JABCRI010000011">
    <property type="protein sequence ID" value="KAF8397516.1"/>
    <property type="molecule type" value="Genomic_DNA"/>
</dbReference>
<keyword evidence="5 10" id="KW-0812">Transmembrane</keyword>
<organism evidence="11 12">
    <name type="scientific">Tetracentron sinense</name>
    <name type="common">Spur-leaf</name>
    <dbReference type="NCBI Taxonomy" id="13715"/>
    <lineage>
        <taxon>Eukaryota</taxon>
        <taxon>Viridiplantae</taxon>
        <taxon>Streptophyta</taxon>
        <taxon>Embryophyta</taxon>
        <taxon>Tracheophyta</taxon>
        <taxon>Spermatophyta</taxon>
        <taxon>Magnoliopsida</taxon>
        <taxon>Trochodendrales</taxon>
        <taxon>Trochodendraceae</taxon>
        <taxon>Tetracentron</taxon>
    </lineage>
</organism>
<evidence type="ECO:0000256" key="4">
    <source>
        <dbReference type="ARBA" id="ARBA00011157"/>
    </source>
</evidence>
<dbReference type="PANTHER" id="PTHR28677">
    <property type="entry name" value="DOLICHYL-DIPHOSPHOOLIGOSACCHARIDE--PROTEIN GLYCOSYLTRANSFERASE SUBUNIT 4A-RELATED"/>
    <property type="match status" value="1"/>
</dbReference>
<keyword evidence="9 10" id="KW-0472">Membrane</keyword>
<dbReference type="Proteomes" id="UP000655225">
    <property type="component" value="Unassembled WGS sequence"/>
</dbReference>
<comment type="caution">
    <text evidence="11">The sequence shown here is derived from an EMBL/GenBank/DDBJ whole genome shotgun (WGS) entry which is preliminary data.</text>
</comment>
<name>A0A835DBY1_TETSI</name>
<evidence type="ECO:0000313" key="12">
    <source>
        <dbReference type="Proteomes" id="UP000655225"/>
    </source>
</evidence>
<keyword evidence="7" id="KW-0735">Signal-anchor</keyword>